<name>A0A5C7Y794_9MYCO</name>
<accession>A0A5C7Y794</accession>
<dbReference type="AlphaFoldDB" id="A0A5C7Y794"/>
<organism evidence="1 2">
    <name type="scientific">Mycolicibacter arupensis</name>
    <dbReference type="NCBI Taxonomy" id="342002"/>
    <lineage>
        <taxon>Bacteria</taxon>
        <taxon>Bacillati</taxon>
        <taxon>Actinomycetota</taxon>
        <taxon>Actinomycetes</taxon>
        <taxon>Mycobacteriales</taxon>
        <taxon>Mycobacteriaceae</taxon>
        <taxon>Mycolicibacter</taxon>
    </lineage>
</organism>
<dbReference type="GO" id="GO:0003677">
    <property type="term" value="F:DNA binding"/>
    <property type="evidence" value="ECO:0007669"/>
    <property type="project" value="UniProtKB-KW"/>
</dbReference>
<evidence type="ECO:0000313" key="1">
    <source>
        <dbReference type="EMBL" id="TXI57855.1"/>
    </source>
</evidence>
<gene>
    <name evidence="1" type="ORF">E6Q54_07230</name>
</gene>
<dbReference type="EMBL" id="SSGD01000033">
    <property type="protein sequence ID" value="TXI57855.1"/>
    <property type="molecule type" value="Genomic_DNA"/>
</dbReference>
<dbReference type="Proteomes" id="UP000321797">
    <property type="component" value="Unassembled WGS sequence"/>
</dbReference>
<evidence type="ECO:0000313" key="2">
    <source>
        <dbReference type="Proteomes" id="UP000321797"/>
    </source>
</evidence>
<proteinExistence type="predicted"/>
<reference evidence="1 2" key="1">
    <citation type="submission" date="2018-09" db="EMBL/GenBank/DDBJ databases">
        <title>Metagenome Assembled Genomes from an Advanced Water Purification Facility.</title>
        <authorList>
            <person name="Stamps B.W."/>
            <person name="Spear J.R."/>
        </authorList>
    </citation>
    <scope>NUCLEOTIDE SEQUENCE [LARGE SCALE GENOMIC DNA]</scope>
    <source>
        <strain evidence="1">Bin_29_2</strain>
    </source>
</reference>
<keyword evidence="1" id="KW-0238">DNA-binding</keyword>
<comment type="caution">
    <text evidence="1">The sequence shown here is derived from an EMBL/GenBank/DDBJ whole genome shotgun (WGS) entry which is preliminary data.</text>
</comment>
<dbReference type="RefSeq" id="WP_067974147.1">
    <property type="nucleotide sequence ID" value="NZ_SSGD01000033.1"/>
</dbReference>
<protein>
    <submittedName>
        <fullName evidence="1">DNA-binding protein</fullName>
    </submittedName>
</protein>
<sequence>MTLDELPEVMTAKQLGEYLQTTEAALAQDRYLGRGVPFVKVTSGRVRYLREDVRAHLHQNRRQRTDGEAVTA</sequence>